<evidence type="ECO:0000313" key="4">
    <source>
        <dbReference type="Proteomes" id="UP000011715"/>
    </source>
</evidence>
<dbReference type="VEuPathDB" id="FungiDB:MAPG_00568"/>
<evidence type="ECO:0000313" key="3">
    <source>
        <dbReference type="EnsemblFungi" id="MAPG_00568T0"/>
    </source>
</evidence>
<feature type="compositionally biased region" description="Polar residues" evidence="1">
    <location>
        <begin position="155"/>
        <end position="166"/>
    </location>
</feature>
<reference evidence="2" key="1">
    <citation type="submission" date="2010-05" db="EMBL/GenBank/DDBJ databases">
        <title>The Genome Sequence of Magnaporthe poae strain ATCC 64411.</title>
        <authorList>
            <consortium name="The Broad Institute Genome Sequencing Platform"/>
            <consortium name="Broad Institute Genome Sequencing Center for Infectious Disease"/>
            <person name="Ma L.-J."/>
            <person name="Dead R."/>
            <person name="Young S."/>
            <person name="Zeng Q."/>
            <person name="Koehrsen M."/>
            <person name="Alvarado L."/>
            <person name="Berlin A."/>
            <person name="Chapman S.B."/>
            <person name="Chen Z."/>
            <person name="Freedman E."/>
            <person name="Gellesch M."/>
            <person name="Goldberg J."/>
            <person name="Griggs A."/>
            <person name="Gujja S."/>
            <person name="Heilman E.R."/>
            <person name="Heiman D."/>
            <person name="Hepburn T."/>
            <person name="Howarth C."/>
            <person name="Jen D."/>
            <person name="Larson L."/>
            <person name="Mehta T."/>
            <person name="Neiman D."/>
            <person name="Pearson M."/>
            <person name="Roberts A."/>
            <person name="Saif S."/>
            <person name="Shea T."/>
            <person name="Shenoy N."/>
            <person name="Sisk P."/>
            <person name="Stolte C."/>
            <person name="Sykes S."/>
            <person name="Walk T."/>
            <person name="White J."/>
            <person name="Yandava C."/>
            <person name="Haas B."/>
            <person name="Nusbaum C."/>
            <person name="Birren B."/>
        </authorList>
    </citation>
    <scope>NUCLEOTIDE SEQUENCE</scope>
    <source>
        <strain evidence="2">ATCC 64411</strain>
    </source>
</reference>
<reference evidence="3" key="4">
    <citation type="journal article" date="2015" name="G3 (Bethesda)">
        <title>Genome sequences of three phytopathogenic species of the Magnaporthaceae family of fungi.</title>
        <authorList>
            <person name="Okagaki L.H."/>
            <person name="Nunes C.C."/>
            <person name="Sailsbery J."/>
            <person name="Clay B."/>
            <person name="Brown D."/>
            <person name="John T."/>
            <person name="Oh Y."/>
            <person name="Young N."/>
            <person name="Fitzgerald M."/>
            <person name="Haas B.J."/>
            <person name="Zeng Q."/>
            <person name="Young S."/>
            <person name="Adiconis X."/>
            <person name="Fan L."/>
            <person name="Levin J.Z."/>
            <person name="Mitchell T.K."/>
            <person name="Okubara P.A."/>
            <person name="Farman M.L."/>
            <person name="Kohn L.M."/>
            <person name="Birren B."/>
            <person name="Ma L.-J."/>
            <person name="Dean R.A."/>
        </authorList>
    </citation>
    <scope>NUCLEOTIDE SEQUENCE</scope>
    <source>
        <strain evidence="3">ATCC 64411 / 73-15</strain>
    </source>
</reference>
<organism evidence="3 4">
    <name type="scientific">Magnaporthiopsis poae (strain ATCC 64411 / 73-15)</name>
    <name type="common">Kentucky bluegrass fungus</name>
    <name type="synonym">Magnaporthe poae</name>
    <dbReference type="NCBI Taxonomy" id="644358"/>
    <lineage>
        <taxon>Eukaryota</taxon>
        <taxon>Fungi</taxon>
        <taxon>Dikarya</taxon>
        <taxon>Ascomycota</taxon>
        <taxon>Pezizomycotina</taxon>
        <taxon>Sordariomycetes</taxon>
        <taxon>Sordariomycetidae</taxon>
        <taxon>Magnaporthales</taxon>
        <taxon>Magnaporthaceae</taxon>
        <taxon>Magnaporthiopsis</taxon>
    </lineage>
</organism>
<evidence type="ECO:0000313" key="2">
    <source>
        <dbReference type="EMBL" id="KLU81479.1"/>
    </source>
</evidence>
<dbReference type="EMBL" id="GL876966">
    <property type="protein sequence ID" value="KLU81479.1"/>
    <property type="molecule type" value="Genomic_DNA"/>
</dbReference>
<protein>
    <submittedName>
        <fullName evidence="2 3">Uncharacterized protein</fullName>
    </submittedName>
</protein>
<gene>
    <name evidence="2" type="ORF">MAPG_00568</name>
</gene>
<evidence type="ECO:0000256" key="1">
    <source>
        <dbReference type="SAM" id="MobiDB-lite"/>
    </source>
</evidence>
<accession>A0A0C4DLC7</accession>
<reference evidence="3" key="5">
    <citation type="submission" date="2015-06" db="UniProtKB">
        <authorList>
            <consortium name="EnsemblFungi"/>
        </authorList>
    </citation>
    <scope>IDENTIFICATION</scope>
    <source>
        <strain evidence="3">ATCC 64411</strain>
    </source>
</reference>
<feature type="compositionally biased region" description="Basic and acidic residues" evidence="1">
    <location>
        <begin position="194"/>
        <end position="211"/>
    </location>
</feature>
<feature type="compositionally biased region" description="Polar residues" evidence="1">
    <location>
        <begin position="292"/>
        <end position="301"/>
    </location>
</feature>
<feature type="compositionally biased region" description="Low complexity" evidence="1">
    <location>
        <begin position="268"/>
        <end position="280"/>
    </location>
</feature>
<reference evidence="4" key="2">
    <citation type="submission" date="2010-05" db="EMBL/GenBank/DDBJ databases">
        <title>The genome sequence of Magnaporthe poae strain ATCC 64411.</title>
        <authorList>
            <person name="Ma L.-J."/>
            <person name="Dead R."/>
            <person name="Young S."/>
            <person name="Zeng Q."/>
            <person name="Koehrsen M."/>
            <person name="Alvarado L."/>
            <person name="Berlin A."/>
            <person name="Chapman S.B."/>
            <person name="Chen Z."/>
            <person name="Freedman E."/>
            <person name="Gellesch M."/>
            <person name="Goldberg J."/>
            <person name="Griggs A."/>
            <person name="Gujja S."/>
            <person name="Heilman E.R."/>
            <person name="Heiman D."/>
            <person name="Hepburn T."/>
            <person name="Howarth C."/>
            <person name="Jen D."/>
            <person name="Larson L."/>
            <person name="Mehta T."/>
            <person name="Neiman D."/>
            <person name="Pearson M."/>
            <person name="Roberts A."/>
            <person name="Saif S."/>
            <person name="Shea T."/>
            <person name="Shenoy N."/>
            <person name="Sisk P."/>
            <person name="Stolte C."/>
            <person name="Sykes S."/>
            <person name="Walk T."/>
            <person name="White J."/>
            <person name="Yandava C."/>
            <person name="Haas B."/>
            <person name="Nusbaum C."/>
            <person name="Birren B."/>
        </authorList>
    </citation>
    <scope>NUCLEOTIDE SEQUENCE [LARGE SCALE GENOMIC DNA]</scope>
    <source>
        <strain evidence="4">ATCC 64411 / 73-15</strain>
    </source>
</reference>
<dbReference type="AlphaFoldDB" id="A0A0C4DLC7"/>
<dbReference type="OrthoDB" id="411372at2759"/>
<proteinExistence type="predicted"/>
<dbReference type="eggNOG" id="ENOG502ST3I">
    <property type="taxonomic scope" value="Eukaryota"/>
</dbReference>
<dbReference type="STRING" id="644358.A0A0C4DLC7"/>
<feature type="region of interest" description="Disordered" evidence="1">
    <location>
        <begin position="137"/>
        <end position="303"/>
    </location>
</feature>
<feature type="region of interest" description="Disordered" evidence="1">
    <location>
        <begin position="97"/>
        <end position="121"/>
    </location>
</feature>
<dbReference type="EMBL" id="ADBL01000137">
    <property type="status" value="NOT_ANNOTATED_CDS"/>
    <property type="molecule type" value="Genomic_DNA"/>
</dbReference>
<name>A0A0C4DLC7_MAGP6</name>
<reference evidence="2" key="3">
    <citation type="submission" date="2011-03" db="EMBL/GenBank/DDBJ databases">
        <title>Annotation of Magnaporthe poae ATCC 64411.</title>
        <authorList>
            <person name="Ma L.-J."/>
            <person name="Dead R."/>
            <person name="Young S.K."/>
            <person name="Zeng Q."/>
            <person name="Gargeya S."/>
            <person name="Fitzgerald M."/>
            <person name="Haas B."/>
            <person name="Abouelleil A."/>
            <person name="Alvarado L."/>
            <person name="Arachchi H.M."/>
            <person name="Berlin A."/>
            <person name="Brown A."/>
            <person name="Chapman S.B."/>
            <person name="Chen Z."/>
            <person name="Dunbar C."/>
            <person name="Freedman E."/>
            <person name="Gearin G."/>
            <person name="Gellesch M."/>
            <person name="Goldberg J."/>
            <person name="Griggs A."/>
            <person name="Gujja S."/>
            <person name="Heiman D."/>
            <person name="Howarth C."/>
            <person name="Larson L."/>
            <person name="Lui A."/>
            <person name="MacDonald P.J.P."/>
            <person name="Mehta T."/>
            <person name="Montmayeur A."/>
            <person name="Murphy C."/>
            <person name="Neiman D."/>
            <person name="Pearson M."/>
            <person name="Priest M."/>
            <person name="Roberts A."/>
            <person name="Saif S."/>
            <person name="Shea T."/>
            <person name="Shenoy N."/>
            <person name="Sisk P."/>
            <person name="Stolte C."/>
            <person name="Sykes S."/>
            <person name="Yandava C."/>
            <person name="Wortman J."/>
            <person name="Nusbaum C."/>
            <person name="Birren B."/>
        </authorList>
    </citation>
    <scope>NUCLEOTIDE SEQUENCE</scope>
    <source>
        <strain evidence="2">ATCC 64411</strain>
    </source>
</reference>
<keyword evidence="4" id="KW-1185">Reference proteome</keyword>
<feature type="region of interest" description="Disordered" evidence="1">
    <location>
        <begin position="329"/>
        <end position="348"/>
    </location>
</feature>
<dbReference type="EnsemblFungi" id="MAPG_00568T0">
    <property type="protein sequence ID" value="MAPG_00568T0"/>
    <property type="gene ID" value="MAPG_00568"/>
</dbReference>
<feature type="compositionally biased region" description="Polar residues" evidence="1">
    <location>
        <begin position="329"/>
        <end position="339"/>
    </location>
</feature>
<feature type="compositionally biased region" description="Polar residues" evidence="1">
    <location>
        <begin position="181"/>
        <end position="191"/>
    </location>
</feature>
<feature type="compositionally biased region" description="Low complexity" evidence="1">
    <location>
        <begin position="98"/>
        <end position="113"/>
    </location>
</feature>
<dbReference type="Proteomes" id="UP000011715">
    <property type="component" value="Unassembled WGS sequence"/>
</dbReference>
<sequence>MAASLQFFLTRPGRTHTSTSTSRVYHGTHVPLIPVDQLPDWLHIVGVPRVLSDQHVAGLTHVGFVSRPQEAFEVFILERQLYELDQLLEQHEQMTPEASCSTTASHTSMAATAGKTADRAQQQKFGLKPGDFIKAQALGNAERARRGGGPVVTERSMSPEQLSAASNAPRAQYHDDGLVTEGTSRPATSADQAALEKNKPDVRQRSQRDVPGDGPSPEHSGPVAILPVPDSRRPVARGGLANSMHAPHAAPEQKARLPSNKLPAPSRGPGAQQQQQGPQPKGLVAPAEARSHSQGRGTAQELSRGPAYCRHWCMHGTCKVQFCTDPTVTKTTNSVSNPSERPCWDNNH</sequence>